<dbReference type="Pfam" id="PF17207">
    <property type="entry name" value="MCM_OB"/>
    <property type="match status" value="1"/>
</dbReference>
<dbReference type="Pfam" id="PF00493">
    <property type="entry name" value="MCM"/>
    <property type="match status" value="1"/>
</dbReference>
<dbReference type="GO" id="GO:0005634">
    <property type="term" value="C:nucleus"/>
    <property type="evidence" value="ECO:0007669"/>
    <property type="project" value="TreeGrafter"/>
</dbReference>
<name>A0A9K3L715_9STRA</name>
<dbReference type="GO" id="GO:0000727">
    <property type="term" value="P:double-strand break repair via break-induced replication"/>
    <property type="evidence" value="ECO:0007669"/>
    <property type="project" value="TreeGrafter"/>
</dbReference>
<dbReference type="AlphaFoldDB" id="A0A9K3L715"/>
<dbReference type="Proteomes" id="UP000693970">
    <property type="component" value="Unassembled WGS sequence"/>
</dbReference>
<dbReference type="PROSITE" id="PS00847">
    <property type="entry name" value="MCM_1"/>
    <property type="match status" value="1"/>
</dbReference>
<evidence type="ECO:0000313" key="8">
    <source>
        <dbReference type="Proteomes" id="UP000693970"/>
    </source>
</evidence>
<evidence type="ECO:0000256" key="3">
    <source>
        <dbReference type="ARBA" id="ARBA00022840"/>
    </source>
</evidence>
<dbReference type="GO" id="GO:0003697">
    <property type="term" value="F:single-stranded DNA binding"/>
    <property type="evidence" value="ECO:0007669"/>
    <property type="project" value="TreeGrafter"/>
</dbReference>
<dbReference type="InterPro" id="IPR018525">
    <property type="entry name" value="MCM_CS"/>
</dbReference>
<dbReference type="EMBL" id="JAGRRH010000015">
    <property type="protein sequence ID" value="KAG7357004.1"/>
    <property type="molecule type" value="Genomic_DNA"/>
</dbReference>
<evidence type="ECO:0000256" key="5">
    <source>
        <dbReference type="SAM" id="MobiDB-lite"/>
    </source>
</evidence>
<feature type="domain" description="MCM C-terminal AAA(+) ATPase" evidence="6">
    <location>
        <begin position="413"/>
        <end position="620"/>
    </location>
</feature>
<dbReference type="SMART" id="SM00350">
    <property type="entry name" value="MCM"/>
    <property type="match status" value="1"/>
</dbReference>
<dbReference type="InterPro" id="IPR033762">
    <property type="entry name" value="MCM_OB"/>
</dbReference>
<dbReference type="PROSITE" id="PS50051">
    <property type="entry name" value="MCM_2"/>
    <property type="match status" value="1"/>
</dbReference>
<accession>A0A9K3L715</accession>
<reference evidence="7" key="1">
    <citation type="journal article" date="2021" name="Sci. Rep.">
        <title>Diploid genomic architecture of Nitzschia inconspicua, an elite biomass production diatom.</title>
        <authorList>
            <person name="Oliver A."/>
            <person name="Podell S."/>
            <person name="Pinowska A."/>
            <person name="Traller J.C."/>
            <person name="Smith S.R."/>
            <person name="McClure R."/>
            <person name="Beliaev A."/>
            <person name="Bohutskyi P."/>
            <person name="Hill E.A."/>
            <person name="Rabines A."/>
            <person name="Zheng H."/>
            <person name="Allen L.Z."/>
            <person name="Kuo A."/>
            <person name="Grigoriev I.V."/>
            <person name="Allen A.E."/>
            <person name="Hazlebeck D."/>
            <person name="Allen E.E."/>
        </authorList>
    </citation>
    <scope>NUCLEOTIDE SEQUENCE</scope>
    <source>
        <strain evidence="7">Hildebrandi</strain>
    </source>
</reference>
<dbReference type="Pfam" id="PF21933">
    <property type="entry name" value="MCM5_C"/>
    <property type="match status" value="1"/>
</dbReference>
<evidence type="ECO:0000256" key="4">
    <source>
        <dbReference type="ARBA" id="ARBA00023125"/>
    </source>
</evidence>
<dbReference type="InterPro" id="IPR001208">
    <property type="entry name" value="MCM_dom"/>
</dbReference>
<feature type="region of interest" description="Disordered" evidence="5">
    <location>
        <begin position="16"/>
        <end position="37"/>
    </location>
</feature>
<dbReference type="GO" id="GO:0042555">
    <property type="term" value="C:MCM complex"/>
    <property type="evidence" value="ECO:0007669"/>
    <property type="project" value="TreeGrafter"/>
</dbReference>
<evidence type="ECO:0000256" key="1">
    <source>
        <dbReference type="ARBA" id="ARBA00012551"/>
    </source>
</evidence>
<dbReference type="GO" id="GO:0043138">
    <property type="term" value="F:3'-5' DNA helicase activity"/>
    <property type="evidence" value="ECO:0007669"/>
    <property type="project" value="TreeGrafter"/>
</dbReference>
<gene>
    <name evidence="7" type="ORF">IV203_001692</name>
</gene>
<protein>
    <recommendedName>
        <fullName evidence="1">DNA helicase</fullName>
        <ecNumber evidence="1">3.6.4.12</ecNumber>
    </recommendedName>
</protein>
<dbReference type="OrthoDB" id="10036721at2759"/>
<keyword evidence="2" id="KW-0547">Nucleotide-binding</keyword>
<keyword evidence="4" id="KW-0238">DNA-binding</keyword>
<keyword evidence="3" id="KW-0067">ATP-binding</keyword>
<dbReference type="InterPro" id="IPR041562">
    <property type="entry name" value="MCM_lid"/>
</dbReference>
<evidence type="ECO:0000259" key="6">
    <source>
        <dbReference type="PROSITE" id="PS50051"/>
    </source>
</evidence>
<dbReference type="InterPro" id="IPR054125">
    <property type="entry name" value="MCM5_C"/>
</dbReference>
<sequence>MDFDLSDLYFSRQQLQRETSSHDAADGTNDIDPQEDGIALSKKDLDAARRHFREFLRNYRLGTQRYIYREKLLRMHRRLSTNSSLASSGAGALLENEPNVFNDAGTASNGNTNINRSASQSLGGNAMLEIDVAHLGEYDVALLGHIREHPAALLPELEIAASDALDTLLYDLRTEGQQPEQLGNDENHIEEGGNEMNRGGADNIQRKTFHNNPSWLIQILLKGNLAMTPLRSIQSSHINKLIKCPGIVISATPIQVRAVQLTVRCHRCYDTQTVLSTEGPYGSVPLPSKCQGVDAKECGPNPYAVVADESQFTDRQKIKLQEAPEKVPTGEMPRSVMVAVERGLVDKAPPGTRVSIFCIPTLFGSNGSASSSTQQKVYLRCVGLSKDNSTGESAQFTPAEEEAFGQLARRRDVFEILTRSVAPSIQGSYTVDIKKALVCMLMGGTRKRLPDGLRLRGDINVLLLGDPSTAKSQFLKFISKASPIGIYTSGKGSSAAGLTASVVKNQASEWYLEAGALVLGDGGIVCIDEFDKMRPQDRVAIHEAMEQQTISVAKAGITTVLNSRAAVLAAANPVFGRYDDFKSASENIDLMTTILSRFDLIFLVRDIREEERDLMICRHVMGVHINNSGANGFSATGGVLGDAGSDLLSASELLEGDAGDHARMETLSNAPEAIAENVMKVATTGRGELDIPAMKKYVQYCKSKCKPTLSEEAGQVLTSAYVKIRDDVRKSTIQTQGPDAQSVIPITVRQLEALVRISESLAKVRLDSEVRIEDVNEAMRLFRVSTMAANATDQNNSMGEQSILGNANNRVEIERTQRFLHTRLSIGSTVNKQKLIEEASGQGYSFVTMSLVLSVMAQRGEILERNQGRLLKRIK</sequence>
<organism evidence="7 8">
    <name type="scientific">Nitzschia inconspicua</name>
    <dbReference type="NCBI Taxonomy" id="303405"/>
    <lineage>
        <taxon>Eukaryota</taxon>
        <taxon>Sar</taxon>
        <taxon>Stramenopiles</taxon>
        <taxon>Ochrophyta</taxon>
        <taxon>Bacillariophyta</taxon>
        <taxon>Bacillariophyceae</taxon>
        <taxon>Bacillariophycidae</taxon>
        <taxon>Bacillariales</taxon>
        <taxon>Bacillariaceae</taxon>
        <taxon>Nitzschia</taxon>
    </lineage>
</organism>
<dbReference type="Pfam" id="PF17855">
    <property type="entry name" value="MCM_lid"/>
    <property type="match status" value="1"/>
</dbReference>
<reference evidence="7" key="2">
    <citation type="submission" date="2021-04" db="EMBL/GenBank/DDBJ databases">
        <authorList>
            <person name="Podell S."/>
        </authorList>
    </citation>
    <scope>NUCLEOTIDE SEQUENCE</scope>
    <source>
        <strain evidence="7">Hildebrandi</strain>
    </source>
</reference>
<evidence type="ECO:0000313" key="7">
    <source>
        <dbReference type="EMBL" id="KAG7357004.1"/>
    </source>
</evidence>
<dbReference type="PANTHER" id="PTHR11630:SF42">
    <property type="entry name" value="DNA REPLICATION LICENSING FACTOR MCM5"/>
    <property type="match status" value="1"/>
</dbReference>
<dbReference type="InterPro" id="IPR031327">
    <property type="entry name" value="MCM"/>
</dbReference>
<dbReference type="GO" id="GO:0005524">
    <property type="term" value="F:ATP binding"/>
    <property type="evidence" value="ECO:0007669"/>
    <property type="project" value="UniProtKB-KW"/>
</dbReference>
<dbReference type="GO" id="GO:0006270">
    <property type="term" value="P:DNA replication initiation"/>
    <property type="evidence" value="ECO:0007669"/>
    <property type="project" value="TreeGrafter"/>
</dbReference>
<dbReference type="EC" id="3.6.4.12" evidence="1"/>
<comment type="caution">
    <text evidence="7">The sequence shown here is derived from an EMBL/GenBank/DDBJ whole genome shotgun (WGS) entry which is preliminary data.</text>
</comment>
<dbReference type="PANTHER" id="PTHR11630">
    <property type="entry name" value="DNA REPLICATION LICENSING FACTOR MCM FAMILY MEMBER"/>
    <property type="match status" value="1"/>
</dbReference>
<dbReference type="GO" id="GO:0017116">
    <property type="term" value="F:single-stranded DNA helicase activity"/>
    <property type="evidence" value="ECO:0007669"/>
    <property type="project" value="TreeGrafter"/>
</dbReference>
<evidence type="ECO:0000256" key="2">
    <source>
        <dbReference type="ARBA" id="ARBA00022741"/>
    </source>
</evidence>
<proteinExistence type="predicted"/>
<keyword evidence="8" id="KW-1185">Reference proteome</keyword>